<dbReference type="NCBIfam" id="TIGR00350">
    <property type="entry name" value="lytR_cpsA_psr"/>
    <property type="match status" value="1"/>
</dbReference>
<dbReference type="Pfam" id="PF03816">
    <property type="entry name" value="LytR_cpsA_psr"/>
    <property type="match status" value="1"/>
</dbReference>
<organism evidence="5 6">
    <name type="scientific">Actinopolymorpha rutila</name>
    <dbReference type="NCBI Taxonomy" id="446787"/>
    <lineage>
        <taxon>Bacteria</taxon>
        <taxon>Bacillati</taxon>
        <taxon>Actinomycetota</taxon>
        <taxon>Actinomycetes</taxon>
        <taxon>Propionibacteriales</taxon>
        <taxon>Actinopolymorphaceae</taxon>
        <taxon>Actinopolymorpha</taxon>
    </lineage>
</organism>
<sequence length="455" mass="47998">MAGVAMVRLDRNVSTFDGRGIQTYRPPRAKANAAGETPVNVLVIGSDTRANGNSGLGGAGGAVGRSDTAIVVHVYADHRDAVAVSIPRDTLVDIPQCRLPDGSWSQPRRQTMFNAAFTEGLSVAGNPACTQNTVEKLTGLRIDHTIVVDFKGFASMTKAVGGVRVCVPNNVYAGDLNPNLGHRGKLVLAKGLQTVSGRSALDYVRVRHGIGDGSDIGRIQRQQAFLASLTAKIHASGMNPATLAPLADAATKALTVDPALGSAPKLVVFAMSLRHLNLHNIQFVTVPWRYAGDRVALVQPDADRLWSALKDDHPLAGHVNDNHRAASTAAVSGHGIDIGVYNGTRTPGLAAAATRQLRNMGFTIDHTGNARSHQHATTVIEYGASHQVAAHKLATLIPHAQLQPITGAGIDLVLGDDYRPIDTNTRNPAAAPKPSPTARPRTAADNPCTDLSMKR</sequence>
<gene>
    <name evidence="5" type="ORF">F4554_003799</name>
</gene>
<dbReference type="PANTHER" id="PTHR33392">
    <property type="entry name" value="POLYISOPRENYL-TEICHOIC ACID--PEPTIDOGLYCAN TEICHOIC ACID TRANSFERASE TAGU"/>
    <property type="match status" value="1"/>
</dbReference>
<dbReference type="RefSeq" id="WP_202889357.1">
    <property type="nucleotide sequence ID" value="NZ_BAAARR010000009.1"/>
</dbReference>
<evidence type="ECO:0000313" key="5">
    <source>
        <dbReference type="EMBL" id="NYH91161.1"/>
    </source>
</evidence>
<dbReference type="EMBL" id="JACBZH010000001">
    <property type="protein sequence ID" value="NYH91161.1"/>
    <property type="molecule type" value="Genomic_DNA"/>
</dbReference>
<feature type="region of interest" description="Disordered" evidence="2">
    <location>
        <begin position="423"/>
        <end position="455"/>
    </location>
</feature>
<evidence type="ECO:0000259" key="3">
    <source>
        <dbReference type="Pfam" id="PF03816"/>
    </source>
</evidence>
<comment type="similarity">
    <text evidence="1">Belongs to the LytR/CpsA/Psr (LCP) family.</text>
</comment>
<protein>
    <submittedName>
        <fullName evidence="5">LCP family protein required for cell wall assembly</fullName>
    </submittedName>
</protein>
<dbReference type="Proteomes" id="UP000579605">
    <property type="component" value="Unassembled WGS sequence"/>
</dbReference>
<dbReference type="InterPro" id="IPR027381">
    <property type="entry name" value="LytR/CpsA/Psr_C"/>
</dbReference>
<dbReference type="Gene3D" id="3.40.630.190">
    <property type="entry name" value="LCP protein"/>
    <property type="match status" value="1"/>
</dbReference>
<comment type="caution">
    <text evidence="5">The sequence shown here is derived from an EMBL/GenBank/DDBJ whole genome shotgun (WGS) entry which is preliminary data.</text>
</comment>
<accession>A0A852ZDD6</accession>
<dbReference type="Gene3D" id="3.30.70.2390">
    <property type="match status" value="1"/>
</dbReference>
<dbReference type="InterPro" id="IPR004474">
    <property type="entry name" value="LytR_CpsA_psr"/>
</dbReference>
<name>A0A852ZDD6_9ACTN</name>
<dbReference type="InterPro" id="IPR050922">
    <property type="entry name" value="LytR/CpsA/Psr_CW_biosynth"/>
</dbReference>
<evidence type="ECO:0000256" key="1">
    <source>
        <dbReference type="ARBA" id="ARBA00006068"/>
    </source>
</evidence>
<evidence type="ECO:0000256" key="2">
    <source>
        <dbReference type="SAM" id="MobiDB-lite"/>
    </source>
</evidence>
<dbReference type="PANTHER" id="PTHR33392:SF6">
    <property type="entry name" value="POLYISOPRENYL-TEICHOIC ACID--PEPTIDOGLYCAN TEICHOIC ACID TRANSFERASE TAGU"/>
    <property type="match status" value="1"/>
</dbReference>
<proteinExistence type="inferred from homology"/>
<reference evidence="5 6" key="1">
    <citation type="submission" date="2020-07" db="EMBL/GenBank/DDBJ databases">
        <title>Sequencing the genomes of 1000 actinobacteria strains.</title>
        <authorList>
            <person name="Klenk H.-P."/>
        </authorList>
    </citation>
    <scope>NUCLEOTIDE SEQUENCE [LARGE SCALE GENOMIC DNA]</scope>
    <source>
        <strain evidence="5 6">DSM 18448</strain>
    </source>
</reference>
<evidence type="ECO:0000313" key="6">
    <source>
        <dbReference type="Proteomes" id="UP000579605"/>
    </source>
</evidence>
<feature type="domain" description="Cell envelope-related transcriptional attenuator" evidence="3">
    <location>
        <begin position="65"/>
        <end position="233"/>
    </location>
</feature>
<evidence type="ECO:0000259" key="4">
    <source>
        <dbReference type="Pfam" id="PF13399"/>
    </source>
</evidence>
<feature type="domain" description="LytR/CpsA/Psr regulator C-terminal" evidence="4">
    <location>
        <begin position="337"/>
        <end position="418"/>
    </location>
</feature>
<dbReference type="Pfam" id="PF13399">
    <property type="entry name" value="LytR_C"/>
    <property type="match status" value="1"/>
</dbReference>
<keyword evidence="6" id="KW-1185">Reference proteome</keyword>
<dbReference type="AlphaFoldDB" id="A0A852ZDD6"/>